<dbReference type="PANTHER" id="PTHR35092">
    <property type="entry name" value="CHLORINASE MJ1651"/>
    <property type="match status" value="1"/>
</dbReference>
<dbReference type="SUPFAM" id="SSF102522">
    <property type="entry name" value="Bacterial fluorinating enzyme, N-terminal domain"/>
    <property type="match status" value="1"/>
</dbReference>
<organism evidence="5">
    <name type="scientific">Candidatus Kentrum sp. MB</name>
    <dbReference type="NCBI Taxonomy" id="2138164"/>
    <lineage>
        <taxon>Bacteria</taxon>
        <taxon>Pseudomonadati</taxon>
        <taxon>Pseudomonadota</taxon>
        <taxon>Gammaproteobacteria</taxon>
        <taxon>Candidatus Kentrum</taxon>
    </lineage>
</organism>
<reference evidence="5" key="1">
    <citation type="submission" date="2019-02" db="EMBL/GenBank/DDBJ databases">
        <authorList>
            <person name="Gruber-Vodicka R. H."/>
            <person name="Seah K. B. B."/>
        </authorList>
    </citation>
    <scope>NUCLEOTIDE SEQUENCE</scope>
    <source>
        <strain evidence="6">BECK_BZ198</strain>
        <strain evidence="5">BECK_BZ199</strain>
    </source>
</reference>
<dbReference type="EMBL" id="CAADFQ010000112">
    <property type="protein sequence ID" value="VFK35332.1"/>
    <property type="molecule type" value="Genomic_DNA"/>
</dbReference>
<evidence type="ECO:0000256" key="1">
    <source>
        <dbReference type="ARBA" id="ARBA00022691"/>
    </source>
</evidence>
<dbReference type="Gene3D" id="2.40.30.90">
    <property type="entry name" value="Bacterial fluorinating enzyme like"/>
    <property type="match status" value="1"/>
</dbReference>
<evidence type="ECO:0008006" key="7">
    <source>
        <dbReference type="Google" id="ProtNLM"/>
    </source>
</evidence>
<dbReference type="InterPro" id="IPR046469">
    <property type="entry name" value="SAM_HAT_N"/>
</dbReference>
<dbReference type="Pfam" id="PF20257">
    <property type="entry name" value="SAM_HAT_C"/>
    <property type="match status" value="1"/>
</dbReference>
<dbReference type="SUPFAM" id="SSF101852">
    <property type="entry name" value="Bacterial fluorinating enzyme, C-terminal domain"/>
    <property type="match status" value="1"/>
</dbReference>
<dbReference type="InterPro" id="IPR023227">
    <property type="entry name" value="SAM_OH_AdoTrfase_C_sf"/>
</dbReference>
<dbReference type="Gene3D" id="3.40.50.10790">
    <property type="entry name" value="S-adenosyl-l-methionine hydroxide adenosyltransferase, N-terminal"/>
    <property type="match status" value="1"/>
</dbReference>
<dbReference type="PIRSF" id="PIRSF006779">
    <property type="entry name" value="UCP006779"/>
    <property type="match status" value="1"/>
</dbReference>
<gene>
    <name evidence="6" type="ORF">BECKMB1821H_GA0114242_11152</name>
    <name evidence="5" type="ORF">BECKMB1821I_GA0114274_11122</name>
</gene>
<evidence type="ECO:0000259" key="3">
    <source>
        <dbReference type="Pfam" id="PF01887"/>
    </source>
</evidence>
<feature type="domain" description="S-adenosyl-l-methionine hydroxide adenosyltransferase C-terminal" evidence="4">
    <location>
        <begin position="164"/>
        <end position="241"/>
    </location>
</feature>
<dbReference type="InterPro" id="IPR023228">
    <property type="entry name" value="SAM_OH_AdoTrfase_N_sf"/>
</dbReference>
<dbReference type="InterPro" id="IPR046470">
    <property type="entry name" value="SAM_HAT_C"/>
</dbReference>
<evidence type="ECO:0000256" key="2">
    <source>
        <dbReference type="ARBA" id="ARBA00024035"/>
    </source>
</evidence>
<name>A0A450Y1K2_9GAMM</name>
<protein>
    <recommendedName>
        <fullName evidence="7">Adenosyl-chloride synthase</fullName>
    </recommendedName>
</protein>
<dbReference type="AlphaFoldDB" id="A0A450Y1K2"/>
<keyword evidence="1" id="KW-0949">S-adenosyl-L-methionine</keyword>
<dbReference type="InterPro" id="IPR002747">
    <property type="entry name" value="SAM_OH_AdoTrfase"/>
</dbReference>
<sequence>MSMIVLFTDFGLTGPYVGQMKAALIHRAPGVSIVDLMHDVPAFDSKAAAYLLAALVEEFPPESIFLCVVDPSVGTESRLPVVLTIDGRRFVGPHNGLFNVVASRGRQVRGEEITWRPLRLSASFHGRDLFAPVAAMIARGEPVPGTPLASQSIMTHSWPEDLSQIIYIDHFGNAMTGLRARFLASRRVMIGDVALHRAETFARVPEGHGFWYENANGLVEIAVNQGNAARQFGLCIGTPIRVLADR</sequence>
<evidence type="ECO:0000313" key="6">
    <source>
        <dbReference type="EMBL" id="VFK77255.1"/>
    </source>
</evidence>
<proteinExistence type="inferred from homology"/>
<comment type="similarity">
    <text evidence="2">Belongs to the SAM hydrolase / SAM-dependent halogenase family.</text>
</comment>
<feature type="domain" description="S-adenosyl-l-methionine hydroxide adenosyltransferase N-terminal" evidence="3">
    <location>
        <begin position="4"/>
        <end position="143"/>
    </location>
</feature>
<dbReference type="EMBL" id="CAADGH010000115">
    <property type="protein sequence ID" value="VFK77255.1"/>
    <property type="molecule type" value="Genomic_DNA"/>
</dbReference>
<dbReference type="Pfam" id="PF01887">
    <property type="entry name" value="SAM_HAT_N"/>
    <property type="match status" value="1"/>
</dbReference>
<evidence type="ECO:0000313" key="5">
    <source>
        <dbReference type="EMBL" id="VFK35332.1"/>
    </source>
</evidence>
<dbReference type="PANTHER" id="PTHR35092:SF1">
    <property type="entry name" value="CHLORINASE MJ1651"/>
    <property type="match status" value="1"/>
</dbReference>
<evidence type="ECO:0000259" key="4">
    <source>
        <dbReference type="Pfam" id="PF20257"/>
    </source>
</evidence>
<accession>A0A450Y1K2</accession>